<accession>A0A3N4LK11</accession>
<evidence type="ECO:0000313" key="2">
    <source>
        <dbReference type="Proteomes" id="UP000267821"/>
    </source>
</evidence>
<sequence length="399" mass="44931">MYSRLSSLGKGIGSRRGFTPLALALNTTSASSTCAHRNIKVSHFALSAIMHQIPSELPLAYSPKVDHGQEIKPAFRNVTSAELPKTFADKFIKMLKEAAVHVTLPGQKVLKEVLREIPPMALSLTAQGLVLEHLEELPTNMPKAEGENEEDLYRKIRYIANDNFQKLLEVKSFEHAVGVAIKQSPELLGESDLYQIIFELVRAGLLWYSTSIKEMDMSMSSGPLNDREIQSAQFGANGERGQISLSTGIITRIIECPKENFSPFLRNLLKHNDVATLEGNIYEYICSRRTILSGLTPAMARTTLLKKGVYVIPASAMNMEKATNRCHQLHKEMAKIMGPRKSLYTTNLDLHLTIQAHLQGRSLVTNDQRFLMDWEYIFHEDGIHVHWLKAMIIFEEMKV</sequence>
<name>A0A3N4LK11_9PEZI</name>
<gene>
    <name evidence="1" type="ORF">L211DRAFT_851261</name>
</gene>
<protein>
    <submittedName>
        <fullName evidence="1">Uncharacterized protein</fullName>
    </submittedName>
</protein>
<dbReference type="InParanoid" id="A0A3N4LK11"/>
<dbReference type="AlphaFoldDB" id="A0A3N4LK11"/>
<evidence type="ECO:0000313" key="1">
    <source>
        <dbReference type="EMBL" id="RPB21809.1"/>
    </source>
</evidence>
<keyword evidence="2" id="KW-1185">Reference proteome</keyword>
<proteinExistence type="predicted"/>
<reference evidence="1 2" key="1">
    <citation type="journal article" date="2018" name="Nat. Ecol. Evol.">
        <title>Pezizomycetes genomes reveal the molecular basis of ectomycorrhizal truffle lifestyle.</title>
        <authorList>
            <person name="Murat C."/>
            <person name="Payen T."/>
            <person name="Noel B."/>
            <person name="Kuo A."/>
            <person name="Morin E."/>
            <person name="Chen J."/>
            <person name="Kohler A."/>
            <person name="Krizsan K."/>
            <person name="Balestrini R."/>
            <person name="Da Silva C."/>
            <person name="Montanini B."/>
            <person name="Hainaut M."/>
            <person name="Levati E."/>
            <person name="Barry K.W."/>
            <person name="Belfiori B."/>
            <person name="Cichocki N."/>
            <person name="Clum A."/>
            <person name="Dockter R.B."/>
            <person name="Fauchery L."/>
            <person name="Guy J."/>
            <person name="Iotti M."/>
            <person name="Le Tacon F."/>
            <person name="Lindquist E.A."/>
            <person name="Lipzen A."/>
            <person name="Malagnac F."/>
            <person name="Mello A."/>
            <person name="Molinier V."/>
            <person name="Miyauchi S."/>
            <person name="Poulain J."/>
            <person name="Riccioni C."/>
            <person name="Rubini A."/>
            <person name="Sitrit Y."/>
            <person name="Splivallo R."/>
            <person name="Traeger S."/>
            <person name="Wang M."/>
            <person name="Zifcakova L."/>
            <person name="Wipf D."/>
            <person name="Zambonelli A."/>
            <person name="Paolocci F."/>
            <person name="Nowrousian M."/>
            <person name="Ottonello S."/>
            <person name="Baldrian P."/>
            <person name="Spatafora J.W."/>
            <person name="Henrissat B."/>
            <person name="Nagy L.G."/>
            <person name="Aury J.M."/>
            <person name="Wincker P."/>
            <person name="Grigoriev I.V."/>
            <person name="Bonfante P."/>
            <person name="Martin F.M."/>
        </authorList>
    </citation>
    <scope>NUCLEOTIDE SEQUENCE [LARGE SCALE GENOMIC DNA]</scope>
    <source>
        <strain evidence="1 2">ATCC MYA-4762</strain>
    </source>
</reference>
<organism evidence="1 2">
    <name type="scientific">Terfezia boudieri ATCC MYA-4762</name>
    <dbReference type="NCBI Taxonomy" id="1051890"/>
    <lineage>
        <taxon>Eukaryota</taxon>
        <taxon>Fungi</taxon>
        <taxon>Dikarya</taxon>
        <taxon>Ascomycota</taxon>
        <taxon>Pezizomycotina</taxon>
        <taxon>Pezizomycetes</taxon>
        <taxon>Pezizales</taxon>
        <taxon>Pezizaceae</taxon>
        <taxon>Terfezia</taxon>
    </lineage>
</organism>
<dbReference type="Proteomes" id="UP000267821">
    <property type="component" value="Unassembled WGS sequence"/>
</dbReference>
<dbReference type="OrthoDB" id="10314294at2759"/>
<dbReference type="EMBL" id="ML121557">
    <property type="protein sequence ID" value="RPB21809.1"/>
    <property type="molecule type" value="Genomic_DNA"/>
</dbReference>